<gene>
    <name evidence="1" type="ORF">SAMN05421753_103103</name>
</gene>
<proteinExistence type="predicted"/>
<reference evidence="2" key="1">
    <citation type="submission" date="2016-10" db="EMBL/GenBank/DDBJ databases">
        <authorList>
            <person name="Varghese N."/>
            <person name="Submissions S."/>
        </authorList>
    </citation>
    <scope>NUCLEOTIDE SEQUENCE [LARGE SCALE GENOMIC DNA]</scope>
    <source>
        <strain evidence="2">DSM 26348</strain>
    </source>
</reference>
<dbReference type="NCBIfam" id="TIGR03067">
    <property type="entry name" value="Planc_TIGR03067"/>
    <property type="match status" value="1"/>
</dbReference>
<protein>
    <submittedName>
        <fullName evidence="1">Uncharacterized domain TIGR03067 protein</fullName>
    </submittedName>
</protein>
<evidence type="ECO:0000313" key="1">
    <source>
        <dbReference type="EMBL" id="SFH82064.1"/>
    </source>
</evidence>
<dbReference type="RefSeq" id="WP_092048129.1">
    <property type="nucleotide sequence ID" value="NZ_FOQD01000003.1"/>
</dbReference>
<dbReference type="OrthoDB" id="281482at2"/>
<sequence length="377" mass="43287">MNRLVYSLPVALLAIAAVWFWTKPDSPDDTDRLQGTWKVVGYISNGEQRAAVDEYIWVFNGNKLYRKHAKILTGTISEVELDPNTTPKHFNTQIRIRNVPPDQNWNRACYRFSGDKLEIAETRNLNRRPESFETVNSEEETRIRILERISTENAIPAEMLAEFEIDPPLHSTNSEAEEVLLKLTTALIKRKALDVIAPMVTDGMAEELLNVTYQTPVPEANIDEQTKYLAARDAVIGERFYYADGSALVIQKDTIDSDNTVLVLLEGRKEIDFFWVRRQQDGQWKVDVTNLINEHNAPGMKLFGGIRLGMSAARVEELIADYRRAENLRNFASQGWLDGNLVFTWNDRKHIFRFKNDELITYIQDPLNSNFPLVPVK</sequence>
<dbReference type="STRING" id="1576369.SAMN05421753_103103"/>
<organism evidence="1 2">
    <name type="scientific">Planctomicrobium piriforme</name>
    <dbReference type="NCBI Taxonomy" id="1576369"/>
    <lineage>
        <taxon>Bacteria</taxon>
        <taxon>Pseudomonadati</taxon>
        <taxon>Planctomycetota</taxon>
        <taxon>Planctomycetia</taxon>
        <taxon>Planctomycetales</taxon>
        <taxon>Planctomycetaceae</taxon>
        <taxon>Planctomicrobium</taxon>
    </lineage>
</organism>
<evidence type="ECO:0000313" key="2">
    <source>
        <dbReference type="Proteomes" id="UP000199518"/>
    </source>
</evidence>
<accession>A0A1I3D5R0</accession>
<dbReference type="InterPro" id="IPR017504">
    <property type="entry name" value="CHP03067_Planctomycetes"/>
</dbReference>
<dbReference type="EMBL" id="FOQD01000003">
    <property type="protein sequence ID" value="SFH82064.1"/>
    <property type="molecule type" value="Genomic_DNA"/>
</dbReference>
<dbReference type="Proteomes" id="UP000199518">
    <property type="component" value="Unassembled WGS sequence"/>
</dbReference>
<name>A0A1I3D5R0_9PLAN</name>
<keyword evidence="2" id="KW-1185">Reference proteome</keyword>
<dbReference type="AlphaFoldDB" id="A0A1I3D5R0"/>